<accession>A0AC58TDG0</accession>
<keyword evidence="1" id="KW-1185">Reference proteome</keyword>
<proteinExistence type="predicted"/>
<evidence type="ECO:0000313" key="1">
    <source>
        <dbReference type="Proteomes" id="UP000790787"/>
    </source>
</evidence>
<dbReference type="RefSeq" id="XP_075095250.1">
    <property type="nucleotide sequence ID" value="XM_075239149.1"/>
</dbReference>
<gene>
    <name evidence="2" type="primary">LOC142173541</name>
</gene>
<name>A0AC58TDG0_TOBAC</name>
<evidence type="ECO:0000313" key="2">
    <source>
        <dbReference type="RefSeq" id="XP_075095250.1"/>
    </source>
</evidence>
<protein>
    <submittedName>
        <fullName evidence="2">Uncharacterized protein LOC142173541</fullName>
    </submittedName>
</protein>
<dbReference type="Proteomes" id="UP000790787">
    <property type="component" value="Chromosome 19"/>
</dbReference>
<reference evidence="2" key="2">
    <citation type="submission" date="2025-08" db="UniProtKB">
        <authorList>
            <consortium name="RefSeq"/>
        </authorList>
    </citation>
    <scope>IDENTIFICATION</scope>
    <source>
        <tissue evidence="2">Leaf</tissue>
    </source>
</reference>
<reference evidence="1" key="1">
    <citation type="journal article" date="2014" name="Nat. Commun.">
        <title>The tobacco genome sequence and its comparison with those of tomato and potato.</title>
        <authorList>
            <person name="Sierro N."/>
            <person name="Battey J.N."/>
            <person name="Ouadi S."/>
            <person name="Bakaher N."/>
            <person name="Bovet L."/>
            <person name="Willig A."/>
            <person name="Goepfert S."/>
            <person name="Peitsch M.C."/>
            <person name="Ivanov N.V."/>
        </authorList>
    </citation>
    <scope>NUCLEOTIDE SEQUENCE [LARGE SCALE GENOMIC DNA]</scope>
</reference>
<sequence>MANMPGISNTTQGVWIVDSGASNHMASSLNFLLNPMVVPDNKPNRVQLLNGNNTKITHTGSCSILPTQTLHNVLYVPGFKYILLSISKYTRKLQCSVNFYPDFCLFQDLFSGMVKGIVQCLPDDLWHQRLGHAPISDLQKISAIKSHMSKSPNNVCPMCPLAKDTYIINQLPSLTLKGKSPYEIFHGQPPKLDHMRTLGCLCYATKPNFSDKFTPKSTLTIVIGYSSTQKGYRLYDIDSSKFFVSRDVVFKEHVFPFKYPKRQFLIAPYLTSSPSTYFLSTVSSSPSTQPTSPPTSPSEISHESSSFDYFADPSVNIPQNPTDPAISSTSVRVNINHSSPSPLRRSGKTTKPYVWLTDYVHLPLPSTSNCTNYLIQYFVSYAHLPPHF</sequence>
<organism evidence="1 2">
    <name type="scientific">Nicotiana tabacum</name>
    <name type="common">Common tobacco</name>
    <dbReference type="NCBI Taxonomy" id="4097"/>
    <lineage>
        <taxon>Eukaryota</taxon>
        <taxon>Viridiplantae</taxon>
        <taxon>Streptophyta</taxon>
        <taxon>Embryophyta</taxon>
        <taxon>Tracheophyta</taxon>
        <taxon>Spermatophyta</taxon>
        <taxon>Magnoliopsida</taxon>
        <taxon>eudicotyledons</taxon>
        <taxon>Gunneridae</taxon>
        <taxon>Pentapetalae</taxon>
        <taxon>asterids</taxon>
        <taxon>lamiids</taxon>
        <taxon>Solanales</taxon>
        <taxon>Solanaceae</taxon>
        <taxon>Nicotianoideae</taxon>
        <taxon>Nicotianeae</taxon>
        <taxon>Nicotiana</taxon>
    </lineage>
</organism>